<feature type="transmembrane region" description="Helical" evidence="2">
    <location>
        <begin position="271"/>
        <end position="289"/>
    </location>
</feature>
<feature type="transmembrane region" description="Helical" evidence="2">
    <location>
        <begin position="323"/>
        <end position="344"/>
    </location>
</feature>
<dbReference type="Pfam" id="PF01757">
    <property type="entry name" value="Acyl_transf_3"/>
    <property type="match status" value="1"/>
</dbReference>
<sequence length="423" mass="45677">MSADHDVAAAGSAAGSAPDARTGRVPATPALSSRSKLPSLTGLRFIAAALVFVFHSSLMFIPMSPFADHGVAEGYRWFFNQAGSIGVSFFFLLSGFVLTWSARPQDTVTGFWRRRLLKIFPNHVATLVLAVLLVTSGAIPLGVWLPNLLLVHSWFPAASVHLSLNAPSWSLCCELLFYLLFPLLLRPVLRAGQRALWSLAAVMVACMVAVELVADFLAPTSTPAAGTDVTVWQFWFGYFFPPMRMFEFVIGMVLARLVLAGAFPRIRILPAAALCAAGYAATLVVPFLYGLNLMTVIPISVLICAVARADAEGTRTVLRGRVMQWLGEVSFGFYLAQLIVLVYVRTKLMHGHTYSTPTGIAIVVGEFLLALALGGLLMVFVERPVMRRWARPKARHRASAVVASGTGSASAATSSEQQRVPAP</sequence>
<dbReference type="PANTHER" id="PTHR23028">
    <property type="entry name" value="ACETYLTRANSFERASE"/>
    <property type="match status" value="1"/>
</dbReference>
<keyword evidence="2" id="KW-0812">Transmembrane</keyword>
<feature type="transmembrane region" description="Helical" evidence="2">
    <location>
        <begin position="359"/>
        <end position="381"/>
    </location>
</feature>
<feature type="compositionally biased region" description="Low complexity" evidence="1">
    <location>
        <begin position="401"/>
        <end position="415"/>
    </location>
</feature>
<dbReference type="GO" id="GO:0016747">
    <property type="term" value="F:acyltransferase activity, transferring groups other than amino-acyl groups"/>
    <property type="evidence" value="ECO:0007669"/>
    <property type="project" value="InterPro"/>
</dbReference>
<evidence type="ECO:0000313" key="5">
    <source>
        <dbReference type="Proteomes" id="UP000248039"/>
    </source>
</evidence>
<gene>
    <name evidence="4" type="ORF">C7C46_32840</name>
</gene>
<feature type="transmembrane region" description="Helical" evidence="2">
    <location>
        <begin position="197"/>
        <end position="218"/>
    </location>
</feature>
<keyword evidence="4" id="KW-0808">Transferase</keyword>
<evidence type="ECO:0000313" key="4">
    <source>
        <dbReference type="EMBL" id="PYC64776.1"/>
    </source>
</evidence>
<dbReference type="InterPro" id="IPR050879">
    <property type="entry name" value="Acyltransferase_3"/>
</dbReference>
<dbReference type="AlphaFoldDB" id="A0A2V4N4D1"/>
<reference evidence="4 5" key="1">
    <citation type="submission" date="2018-03" db="EMBL/GenBank/DDBJ databases">
        <title>Bioinformatic expansion and discovery of thiopeptide antibiotics.</title>
        <authorList>
            <person name="Schwalen C.J."/>
            <person name="Hudson G.A."/>
            <person name="Mitchell D.A."/>
        </authorList>
    </citation>
    <scope>NUCLEOTIDE SEQUENCE [LARGE SCALE GENOMIC DNA]</scope>
    <source>
        <strain evidence="4 5">ATCC 21389</strain>
    </source>
</reference>
<feature type="transmembrane region" description="Helical" evidence="2">
    <location>
        <begin position="123"/>
        <end position="146"/>
    </location>
</feature>
<feature type="region of interest" description="Disordered" evidence="1">
    <location>
        <begin position="1"/>
        <end position="33"/>
    </location>
</feature>
<keyword evidence="5" id="KW-1185">Reference proteome</keyword>
<feature type="transmembrane region" description="Helical" evidence="2">
    <location>
        <begin position="166"/>
        <end position="185"/>
    </location>
</feature>
<feature type="transmembrane region" description="Helical" evidence="2">
    <location>
        <begin position="295"/>
        <end position="311"/>
    </location>
</feature>
<dbReference type="InterPro" id="IPR002656">
    <property type="entry name" value="Acyl_transf_3_dom"/>
</dbReference>
<feature type="transmembrane region" description="Helical" evidence="2">
    <location>
        <begin position="81"/>
        <end position="102"/>
    </location>
</feature>
<dbReference type="Proteomes" id="UP000248039">
    <property type="component" value="Unassembled WGS sequence"/>
</dbReference>
<accession>A0A2V4N4D1</accession>
<feature type="domain" description="Acyltransferase 3" evidence="3">
    <location>
        <begin position="39"/>
        <end position="371"/>
    </location>
</feature>
<name>A0A2V4N4D1_9ACTN</name>
<proteinExistence type="predicted"/>
<evidence type="ECO:0000256" key="2">
    <source>
        <dbReference type="SAM" id="Phobius"/>
    </source>
</evidence>
<keyword evidence="4" id="KW-0012">Acyltransferase</keyword>
<dbReference type="PANTHER" id="PTHR23028:SF53">
    <property type="entry name" value="ACYL_TRANSF_3 DOMAIN-CONTAINING PROTEIN"/>
    <property type="match status" value="1"/>
</dbReference>
<keyword evidence="2" id="KW-0472">Membrane</keyword>
<organism evidence="4 5">
    <name type="scientific">Streptomyces tateyamensis</name>
    <dbReference type="NCBI Taxonomy" id="565073"/>
    <lineage>
        <taxon>Bacteria</taxon>
        <taxon>Bacillati</taxon>
        <taxon>Actinomycetota</taxon>
        <taxon>Actinomycetes</taxon>
        <taxon>Kitasatosporales</taxon>
        <taxon>Streptomycetaceae</taxon>
        <taxon>Streptomyces</taxon>
    </lineage>
</organism>
<feature type="compositionally biased region" description="Low complexity" evidence="1">
    <location>
        <begin position="8"/>
        <end position="20"/>
    </location>
</feature>
<dbReference type="GO" id="GO:0016020">
    <property type="term" value="C:membrane"/>
    <property type="evidence" value="ECO:0007669"/>
    <property type="project" value="TreeGrafter"/>
</dbReference>
<protein>
    <submittedName>
        <fullName evidence="4">Acyltransferase</fullName>
    </submittedName>
</protein>
<dbReference type="OrthoDB" id="9796461at2"/>
<dbReference type="GO" id="GO:0009103">
    <property type="term" value="P:lipopolysaccharide biosynthetic process"/>
    <property type="evidence" value="ECO:0007669"/>
    <property type="project" value="TreeGrafter"/>
</dbReference>
<feature type="region of interest" description="Disordered" evidence="1">
    <location>
        <begin position="401"/>
        <end position="423"/>
    </location>
</feature>
<feature type="transmembrane region" description="Helical" evidence="2">
    <location>
        <begin position="238"/>
        <end position="259"/>
    </location>
</feature>
<dbReference type="RefSeq" id="WP_110673569.1">
    <property type="nucleotide sequence ID" value="NZ_PYBW01000223.1"/>
</dbReference>
<dbReference type="EMBL" id="PYBW01000223">
    <property type="protein sequence ID" value="PYC64776.1"/>
    <property type="molecule type" value="Genomic_DNA"/>
</dbReference>
<comment type="caution">
    <text evidence="4">The sequence shown here is derived from an EMBL/GenBank/DDBJ whole genome shotgun (WGS) entry which is preliminary data.</text>
</comment>
<feature type="transmembrane region" description="Helical" evidence="2">
    <location>
        <begin position="42"/>
        <end position="61"/>
    </location>
</feature>
<evidence type="ECO:0000256" key="1">
    <source>
        <dbReference type="SAM" id="MobiDB-lite"/>
    </source>
</evidence>
<keyword evidence="2" id="KW-1133">Transmembrane helix</keyword>
<evidence type="ECO:0000259" key="3">
    <source>
        <dbReference type="Pfam" id="PF01757"/>
    </source>
</evidence>